<dbReference type="InterPro" id="IPR011990">
    <property type="entry name" value="TPR-like_helical_dom_sf"/>
</dbReference>
<dbReference type="GO" id="GO:0000030">
    <property type="term" value="F:mannosyltransferase activity"/>
    <property type="evidence" value="ECO:0007669"/>
    <property type="project" value="TreeGrafter"/>
</dbReference>
<evidence type="ECO:0000256" key="1">
    <source>
        <dbReference type="PROSITE-ProRule" id="PRU00339"/>
    </source>
</evidence>
<dbReference type="InterPro" id="IPR019734">
    <property type="entry name" value="TPR_rpt"/>
</dbReference>
<dbReference type="GO" id="GO:0035269">
    <property type="term" value="P:protein O-linked glycosylation via mannose"/>
    <property type="evidence" value="ECO:0007669"/>
    <property type="project" value="TreeGrafter"/>
</dbReference>
<keyword evidence="3" id="KW-1185">Reference proteome</keyword>
<protein>
    <submittedName>
        <fullName evidence="2">Tetratricopeptide repeat-containing protein</fullName>
    </submittedName>
</protein>
<accession>A0A1G9ICZ5</accession>
<dbReference type="EMBL" id="FNFY01000032">
    <property type="protein sequence ID" value="SDL23079.1"/>
    <property type="molecule type" value="Genomic_DNA"/>
</dbReference>
<keyword evidence="1" id="KW-0802">TPR repeat</keyword>
<organism evidence="2 3">
    <name type="scientific">Lacicoccus qingdaonensis</name>
    <dbReference type="NCBI Taxonomy" id="576118"/>
    <lineage>
        <taxon>Bacteria</taxon>
        <taxon>Bacillati</taxon>
        <taxon>Bacillota</taxon>
        <taxon>Bacilli</taxon>
        <taxon>Bacillales</taxon>
        <taxon>Salinicoccaceae</taxon>
        <taxon>Lacicoccus</taxon>
    </lineage>
</organism>
<dbReference type="AlphaFoldDB" id="A0A1G9ICZ5"/>
<dbReference type="SMART" id="SM00028">
    <property type="entry name" value="TPR"/>
    <property type="match status" value="4"/>
</dbReference>
<dbReference type="RefSeq" id="WP_092987909.1">
    <property type="nucleotide sequence ID" value="NZ_FNFY01000032.1"/>
</dbReference>
<evidence type="ECO:0000313" key="2">
    <source>
        <dbReference type="EMBL" id="SDL23079.1"/>
    </source>
</evidence>
<proteinExistence type="predicted"/>
<dbReference type="OrthoDB" id="9769030at2"/>
<reference evidence="3" key="1">
    <citation type="submission" date="2016-10" db="EMBL/GenBank/DDBJ databases">
        <authorList>
            <person name="Varghese N."/>
            <person name="Submissions S."/>
        </authorList>
    </citation>
    <scope>NUCLEOTIDE SEQUENCE [LARGE SCALE GENOMIC DNA]</scope>
    <source>
        <strain evidence="3">CGMCC 1.8895</strain>
    </source>
</reference>
<feature type="repeat" description="TPR" evidence="1">
    <location>
        <begin position="66"/>
        <end position="99"/>
    </location>
</feature>
<sequence>MSLPYEDALKNGRQEEALKQIFNSIEEEPEVEVHYINGGNLLHTLGRDEEAEQFLQKAIDLNSQSTSAFYSLANIYYNHERYEEAIRLYLIAYTRNEKDADLNFMLAMSHINTQQPKAALQFFEVAHQEKPDDLDICFQYGLLCCQLSLFDPAEKLLTKVVDRTPHADAQYNLGLLKLVRDDDKVQASEHFKQAIDVQKDHHLAHHALKKISE</sequence>
<dbReference type="PROSITE" id="PS50005">
    <property type="entry name" value="TPR"/>
    <property type="match status" value="1"/>
</dbReference>
<dbReference type="Proteomes" id="UP000199008">
    <property type="component" value="Unassembled WGS sequence"/>
</dbReference>
<dbReference type="Pfam" id="PF13429">
    <property type="entry name" value="TPR_15"/>
    <property type="match status" value="1"/>
</dbReference>
<dbReference type="PANTHER" id="PTHR44395">
    <property type="match status" value="1"/>
</dbReference>
<dbReference type="STRING" id="576118.SAMN05216216_13224"/>
<evidence type="ECO:0000313" key="3">
    <source>
        <dbReference type="Proteomes" id="UP000199008"/>
    </source>
</evidence>
<dbReference type="Gene3D" id="1.25.40.10">
    <property type="entry name" value="Tetratricopeptide repeat domain"/>
    <property type="match status" value="1"/>
</dbReference>
<dbReference type="SUPFAM" id="SSF48452">
    <property type="entry name" value="TPR-like"/>
    <property type="match status" value="1"/>
</dbReference>
<dbReference type="PANTHER" id="PTHR44395:SF1">
    <property type="entry name" value="PROTEIN O-MANNOSYL-TRANSFERASE TMTC3"/>
    <property type="match status" value="1"/>
</dbReference>
<gene>
    <name evidence="2" type="ORF">SAMN05216216_13224</name>
</gene>
<name>A0A1G9ICZ5_9BACL</name>